<name>A0A5J4WU55_9EUKA</name>
<dbReference type="EMBL" id="SNRW01000982">
    <property type="protein sequence ID" value="KAA6398323.1"/>
    <property type="molecule type" value="Genomic_DNA"/>
</dbReference>
<accession>A0A5J4WU55</accession>
<reference evidence="1 2" key="1">
    <citation type="submission" date="2019-03" db="EMBL/GenBank/DDBJ databases">
        <title>Single cell metagenomics reveals metabolic interactions within the superorganism composed of flagellate Streblomastix strix and complex community of Bacteroidetes bacteria on its surface.</title>
        <authorList>
            <person name="Treitli S.C."/>
            <person name="Kolisko M."/>
            <person name="Husnik F."/>
            <person name="Keeling P."/>
            <person name="Hampl V."/>
        </authorList>
    </citation>
    <scope>NUCLEOTIDE SEQUENCE [LARGE SCALE GENOMIC DNA]</scope>
    <source>
        <strain evidence="1">ST1C</strain>
    </source>
</reference>
<protein>
    <submittedName>
        <fullName evidence="1">Uncharacterized protein</fullName>
    </submittedName>
</protein>
<dbReference type="AlphaFoldDB" id="A0A5J4WU55"/>
<evidence type="ECO:0000313" key="1">
    <source>
        <dbReference type="EMBL" id="KAA6398323.1"/>
    </source>
</evidence>
<sequence length="297" mass="33377">MSENDLFQLLKADKTELIVVYIQSETYAREEIYTKSEYDALLDIATSKSKAYVFLTQKELNDWMAIQNNVAELVVRDNLYIVVKEVTDYWWDGTDLKVLETELLDRSNVITTLGATTGSCNAITDLSIDGNTLTPVKSITFVTTGFDQSITGMKTFTSTIIFNGIQYSEYNNNTVFLAGGGVKAISDINASVGLSNCYNKAQIYSQTETNNLIINMSDVEVSYTKSEDDELLLLKADKTQLIESCSRSETYAKDEVFTKTETNNLLNYKANQSTTYSKSETYARDEVYSKTETDQLI</sequence>
<dbReference type="Proteomes" id="UP000324800">
    <property type="component" value="Unassembled WGS sequence"/>
</dbReference>
<proteinExistence type="predicted"/>
<evidence type="ECO:0000313" key="2">
    <source>
        <dbReference type="Proteomes" id="UP000324800"/>
    </source>
</evidence>
<comment type="caution">
    <text evidence="1">The sequence shown here is derived from an EMBL/GenBank/DDBJ whole genome shotgun (WGS) entry which is preliminary data.</text>
</comment>
<organism evidence="1 2">
    <name type="scientific">Streblomastix strix</name>
    <dbReference type="NCBI Taxonomy" id="222440"/>
    <lineage>
        <taxon>Eukaryota</taxon>
        <taxon>Metamonada</taxon>
        <taxon>Preaxostyla</taxon>
        <taxon>Oxymonadida</taxon>
        <taxon>Streblomastigidae</taxon>
        <taxon>Streblomastix</taxon>
    </lineage>
</organism>
<gene>
    <name evidence="1" type="ORF">EZS28_006153</name>
</gene>